<reference evidence="2 3" key="1">
    <citation type="submission" date="2014-03" db="EMBL/GenBank/DDBJ databases">
        <title>Draft genome of the hookworm Oesophagostomum dentatum.</title>
        <authorList>
            <person name="Mitreva M."/>
        </authorList>
    </citation>
    <scope>NUCLEOTIDE SEQUENCE [LARGE SCALE GENOMIC DNA]</scope>
    <source>
        <strain evidence="2 3">OD-Hann</strain>
    </source>
</reference>
<feature type="coiled-coil region" evidence="1">
    <location>
        <begin position="19"/>
        <end position="46"/>
    </location>
</feature>
<evidence type="ECO:0008006" key="4">
    <source>
        <dbReference type="Google" id="ProtNLM"/>
    </source>
</evidence>
<evidence type="ECO:0000256" key="1">
    <source>
        <dbReference type="SAM" id="Coils"/>
    </source>
</evidence>
<evidence type="ECO:0000313" key="2">
    <source>
        <dbReference type="EMBL" id="KHJ79827.1"/>
    </source>
</evidence>
<name>A0A0B1S8F8_OESDE</name>
<protein>
    <recommendedName>
        <fullName evidence="4">SXP/RAL-2 family protein Ani s 5-like cation-binding domain-containing protein</fullName>
    </recommendedName>
</protein>
<keyword evidence="1" id="KW-0175">Coiled coil</keyword>
<organism evidence="2 3">
    <name type="scientific">Oesophagostomum dentatum</name>
    <name type="common">Nodular worm</name>
    <dbReference type="NCBI Taxonomy" id="61180"/>
    <lineage>
        <taxon>Eukaryota</taxon>
        <taxon>Metazoa</taxon>
        <taxon>Ecdysozoa</taxon>
        <taxon>Nematoda</taxon>
        <taxon>Chromadorea</taxon>
        <taxon>Rhabditida</taxon>
        <taxon>Rhabditina</taxon>
        <taxon>Rhabditomorpha</taxon>
        <taxon>Strongyloidea</taxon>
        <taxon>Strongylidae</taxon>
        <taxon>Oesophagostomum</taxon>
    </lineage>
</organism>
<dbReference type="AlphaFoldDB" id="A0A0B1S8F8"/>
<sequence>MEEHRKNIEEMAEKLSPEAKEAYTKLKDFEKQKHEIMQKLSESARDELFELFKEKHSRLPRRH</sequence>
<accession>A0A0B1S8F8</accession>
<evidence type="ECO:0000313" key="3">
    <source>
        <dbReference type="Proteomes" id="UP000053660"/>
    </source>
</evidence>
<dbReference type="Proteomes" id="UP000053660">
    <property type="component" value="Unassembled WGS sequence"/>
</dbReference>
<dbReference type="EMBL" id="KN603051">
    <property type="protein sequence ID" value="KHJ79827.1"/>
    <property type="molecule type" value="Genomic_DNA"/>
</dbReference>
<proteinExistence type="predicted"/>
<keyword evidence="3" id="KW-1185">Reference proteome</keyword>
<gene>
    <name evidence="2" type="ORF">OESDEN_20513</name>
</gene>
<dbReference type="OrthoDB" id="10483248at2759"/>